<keyword evidence="2" id="KW-0732">Signal</keyword>
<gene>
    <name evidence="3" type="ORF">NC661_10330</name>
</gene>
<evidence type="ECO:0008006" key="5">
    <source>
        <dbReference type="Google" id="ProtNLM"/>
    </source>
</evidence>
<dbReference type="RefSeq" id="WP_259872478.1">
    <property type="nucleotide sequence ID" value="NZ_JAMQJZ010000007.1"/>
</dbReference>
<keyword evidence="4" id="KW-1185">Reference proteome</keyword>
<dbReference type="AlphaFoldDB" id="A0A9X3WNX3"/>
<evidence type="ECO:0000256" key="1">
    <source>
        <dbReference type="SAM" id="MobiDB-lite"/>
    </source>
</evidence>
<dbReference type="EMBL" id="JAMQJZ010000007">
    <property type="protein sequence ID" value="MDC3420764.1"/>
    <property type="molecule type" value="Genomic_DNA"/>
</dbReference>
<feature type="compositionally biased region" description="Polar residues" evidence="1">
    <location>
        <begin position="24"/>
        <end position="45"/>
    </location>
</feature>
<dbReference type="Proteomes" id="UP001145072">
    <property type="component" value="Unassembled WGS sequence"/>
</dbReference>
<comment type="caution">
    <text evidence="3">The sequence shown here is derived from an EMBL/GenBank/DDBJ whole genome shotgun (WGS) entry which is preliminary data.</text>
</comment>
<evidence type="ECO:0000256" key="2">
    <source>
        <dbReference type="SAM" id="SignalP"/>
    </source>
</evidence>
<protein>
    <recommendedName>
        <fullName evidence="5">BON domain-containing protein</fullName>
    </recommendedName>
</protein>
<feature type="region of interest" description="Disordered" evidence="1">
    <location>
        <begin position="24"/>
        <end position="46"/>
    </location>
</feature>
<sequence>MRYISVLIILASFLVACNQNDPTNESVTDEGYTQLNQPSGSIESSQIKEWDQEVDTETIEHAAEQVPDVDVRSIHIKNNMATVYVNVTRAMDQNEEHDWEETVSSAIRGMIPRYDIKVVAD</sequence>
<reference evidence="3" key="1">
    <citation type="submission" date="2022-06" db="EMBL/GenBank/DDBJ databases">
        <title>Aquibacillus sp. a new bacterium isolated from soil saline samples.</title>
        <authorList>
            <person name="Galisteo C."/>
            <person name="De La Haba R."/>
            <person name="Sanchez-Porro C."/>
            <person name="Ventosa A."/>
        </authorList>
    </citation>
    <scope>NUCLEOTIDE SEQUENCE</scope>
    <source>
        <strain evidence="3">JCM 12387</strain>
    </source>
</reference>
<organism evidence="3 4">
    <name type="scientific">Aquibacillus koreensis</name>
    <dbReference type="NCBI Taxonomy" id="279446"/>
    <lineage>
        <taxon>Bacteria</taxon>
        <taxon>Bacillati</taxon>
        <taxon>Bacillota</taxon>
        <taxon>Bacilli</taxon>
        <taxon>Bacillales</taxon>
        <taxon>Bacillaceae</taxon>
        <taxon>Aquibacillus</taxon>
    </lineage>
</organism>
<feature type="signal peptide" evidence="2">
    <location>
        <begin position="1"/>
        <end position="18"/>
    </location>
</feature>
<name>A0A9X3WNX3_9BACI</name>
<accession>A0A9X3WNX3</accession>
<evidence type="ECO:0000313" key="3">
    <source>
        <dbReference type="EMBL" id="MDC3420764.1"/>
    </source>
</evidence>
<feature type="chain" id="PRO_5040827868" description="BON domain-containing protein" evidence="2">
    <location>
        <begin position="19"/>
        <end position="121"/>
    </location>
</feature>
<dbReference type="PROSITE" id="PS51257">
    <property type="entry name" value="PROKAR_LIPOPROTEIN"/>
    <property type="match status" value="1"/>
</dbReference>
<proteinExistence type="predicted"/>
<evidence type="ECO:0000313" key="4">
    <source>
        <dbReference type="Proteomes" id="UP001145072"/>
    </source>
</evidence>